<evidence type="ECO:0000313" key="4">
    <source>
        <dbReference type="EMBL" id="CAI6331119.1"/>
    </source>
</evidence>
<organism evidence="4 5">
    <name type="scientific">Periconia digitata</name>
    <dbReference type="NCBI Taxonomy" id="1303443"/>
    <lineage>
        <taxon>Eukaryota</taxon>
        <taxon>Fungi</taxon>
        <taxon>Dikarya</taxon>
        <taxon>Ascomycota</taxon>
        <taxon>Pezizomycotina</taxon>
        <taxon>Dothideomycetes</taxon>
        <taxon>Pleosporomycetidae</taxon>
        <taxon>Pleosporales</taxon>
        <taxon>Massarineae</taxon>
        <taxon>Periconiaceae</taxon>
        <taxon>Periconia</taxon>
    </lineage>
</organism>
<evidence type="ECO:0000256" key="2">
    <source>
        <dbReference type="SAM" id="MobiDB-lite"/>
    </source>
</evidence>
<comment type="caution">
    <text evidence="4">The sequence shown here is derived from an EMBL/GenBank/DDBJ whole genome shotgun (WGS) entry which is preliminary data.</text>
</comment>
<dbReference type="Proteomes" id="UP001152607">
    <property type="component" value="Unassembled WGS sequence"/>
</dbReference>
<keyword evidence="5" id="KW-1185">Reference proteome</keyword>
<evidence type="ECO:0000259" key="3">
    <source>
        <dbReference type="PROSITE" id="PS50103"/>
    </source>
</evidence>
<dbReference type="PROSITE" id="PS50103">
    <property type="entry name" value="ZF_C3H1"/>
    <property type="match status" value="1"/>
</dbReference>
<reference evidence="4" key="1">
    <citation type="submission" date="2023-01" db="EMBL/GenBank/DDBJ databases">
        <authorList>
            <person name="Van Ghelder C."/>
            <person name="Rancurel C."/>
        </authorList>
    </citation>
    <scope>NUCLEOTIDE SEQUENCE</scope>
    <source>
        <strain evidence="4">CNCM I-4278</strain>
    </source>
</reference>
<sequence>MPSTPDLMEQDPASLLRFRRPSSDDSRGSSEATRSPAPPVIVVDSAPERDSTPPVPKSPPASPGPPSPRSLTVDEETKNHKERWVREWPSEAHALRDMEYICLRDILGQIHDCKRGRNCPAVFHICRDWFWRKGEKTCNHKFRMHLDAEENLVVHVPTFCTSLLRNGKCQRGEGQCQYVHIGEDMVRRRLAEKNKAREAEARAWEEEREKNRH</sequence>
<feature type="region of interest" description="Disordered" evidence="2">
    <location>
        <begin position="1"/>
        <end position="82"/>
    </location>
</feature>
<evidence type="ECO:0000313" key="5">
    <source>
        <dbReference type="Proteomes" id="UP001152607"/>
    </source>
</evidence>
<keyword evidence="1" id="KW-0863">Zinc-finger</keyword>
<feature type="compositionally biased region" description="Pro residues" evidence="2">
    <location>
        <begin position="53"/>
        <end position="68"/>
    </location>
</feature>
<dbReference type="EMBL" id="CAOQHR010000002">
    <property type="protein sequence ID" value="CAI6331119.1"/>
    <property type="molecule type" value="Genomic_DNA"/>
</dbReference>
<protein>
    <recommendedName>
        <fullName evidence="3">C3H1-type domain-containing protein</fullName>
    </recommendedName>
</protein>
<proteinExistence type="predicted"/>
<gene>
    <name evidence="4" type="ORF">PDIGIT_LOCUS4401</name>
</gene>
<name>A0A9W4U7W4_9PLEO</name>
<accession>A0A9W4U7W4</accession>
<dbReference type="InterPro" id="IPR000571">
    <property type="entry name" value="Znf_CCCH"/>
</dbReference>
<evidence type="ECO:0000256" key="1">
    <source>
        <dbReference type="PROSITE-ProRule" id="PRU00723"/>
    </source>
</evidence>
<feature type="zinc finger region" description="C3H1-type" evidence="1">
    <location>
        <begin position="159"/>
        <end position="183"/>
    </location>
</feature>
<keyword evidence="1" id="KW-0479">Metal-binding</keyword>
<dbReference type="GO" id="GO:0008270">
    <property type="term" value="F:zinc ion binding"/>
    <property type="evidence" value="ECO:0007669"/>
    <property type="project" value="UniProtKB-KW"/>
</dbReference>
<keyword evidence="1" id="KW-0862">Zinc</keyword>
<feature type="domain" description="C3H1-type" evidence="3">
    <location>
        <begin position="159"/>
        <end position="183"/>
    </location>
</feature>
<dbReference type="AlphaFoldDB" id="A0A9W4U7W4"/>